<evidence type="ECO:0000313" key="2">
    <source>
        <dbReference type="Proteomes" id="UP001556637"/>
    </source>
</evidence>
<gene>
    <name evidence="1" type="ORF">V6X30_01670</name>
</gene>
<organism evidence="1 2">
    <name type="scientific">Spiribacter insolitus</name>
    <dbReference type="NCBI Taxonomy" id="3122417"/>
    <lineage>
        <taxon>Bacteria</taxon>
        <taxon>Pseudomonadati</taxon>
        <taxon>Pseudomonadota</taxon>
        <taxon>Gammaproteobacteria</taxon>
        <taxon>Chromatiales</taxon>
        <taxon>Ectothiorhodospiraceae</taxon>
        <taxon>Spiribacter</taxon>
    </lineage>
</organism>
<dbReference type="InterPro" id="IPR011009">
    <property type="entry name" value="Kinase-like_dom_sf"/>
</dbReference>
<name>A0ABV3T5T1_9GAMM</name>
<comment type="caution">
    <text evidence="1">The sequence shown here is derived from an EMBL/GenBank/DDBJ whole genome shotgun (WGS) entry which is preliminary data.</text>
</comment>
<keyword evidence="2" id="KW-1185">Reference proteome</keyword>
<evidence type="ECO:0008006" key="3">
    <source>
        <dbReference type="Google" id="ProtNLM"/>
    </source>
</evidence>
<dbReference type="RefSeq" id="WP_367982905.1">
    <property type="nucleotide sequence ID" value="NZ_JBAKFF010000001.1"/>
</dbReference>
<dbReference type="Proteomes" id="UP001556637">
    <property type="component" value="Unassembled WGS sequence"/>
</dbReference>
<dbReference type="EMBL" id="JBAKFF010000001">
    <property type="protein sequence ID" value="MEX0430110.1"/>
    <property type="molecule type" value="Genomic_DNA"/>
</dbReference>
<dbReference type="SUPFAM" id="SSF56112">
    <property type="entry name" value="Protein kinase-like (PK-like)"/>
    <property type="match status" value="1"/>
</dbReference>
<proteinExistence type="predicted"/>
<sequence>MPTPLASQRRMVRSLIADPSALDDGPASCIETHFSWIILTRRYAFKLKKALDEPLLHHDTPHERRLACQSEVHLNRRLAADVYLGVIALCRGTDGTFHRRQDDTAEADDYLVQMMRLDERQNLQWQIRHGRLDPADLDALVDVLAAFYRRSPPEWLSPGEHWQRMQRQISDEIEELAGHGVSPGSLGLDNLGSALQRLGRELKQLIEERVRTGHIREVHGDLRPEHVYFAGQPVVIDCLEFSRALRLQDPLEEIAFLAMECERMGAIRAARRLQNRFVEAAGECPPAGLWHFYVARRALLWAVLAIRHRDHSDALGGNDWDDRAIRYVGLAEGHLNRLAPERNDR</sequence>
<reference evidence="1 2" key="1">
    <citation type="submission" date="2024-02" db="EMBL/GenBank/DDBJ databases">
        <title>New especies of Spiribacter isolated from saline water.</title>
        <authorList>
            <person name="Leon M.J."/>
            <person name="De La Haba R."/>
            <person name="Sanchez-Porro C."/>
            <person name="Ventosa A."/>
        </authorList>
    </citation>
    <scope>NUCLEOTIDE SEQUENCE [LARGE SCALE GENOMIC DNA]</scope>
    <source>
        <strain evidence="2">ag22IC4-189</strain>
    </source>
</reference>
<accession>A0ABV3T5T1</accession>
<protein>
    <recommendedName>
        <fullName evidence="3">Aminoglycoside phosphotransferase domain-containing protein</fullName>
    </recommendedName>
</protein>
<evidence type="ECO:0000313" key="1">
    <source>
        <dbReference type="EMBL" id="MEX0430110.1"/>
    </source>
</evidence>